<keyword evidence="2" id="KW-1185">Reference proteome</keyword>
<name>A0A8S4NL36_OWEFU</name>
<feature type="non-terminal residue" evidence="1">
    <location>
        <position position="146"/>
    </location>
</feature>
<evidence type="ECO:0000313" key="2">
    <source>
        <dbReference type="Proteomes" id="UP000749559"/>
    </source>
</evidence>
<comment type="caution">
    <text evidence="1">The sequence shown here is derived from an EMBL/GenBank/DDBJ whole genome shotgun (WGS) entry which is preliminary data.</text>
</comment>
<organism evidence="1 2">
    <name type="scientific">Owenia fusiformis</name>
    <name type="common">Polychaete worm</name>
    <dbReference type="NCBI Taxonomy" id="6347"/>
    <lineage>
        <taxon>Eukaryota</taxon>
        <taxon>Metazoa</taxon>
        <taxon>Spiralia</taxon>
        <taxon>Lophotrochozoa</taxon>
        <taxon>Annelida</taxon>
        <taxon>Polychaeta</taxon>
        <taxon>Sedentaria</taxon>
        <taxon>Canalipalpata</taxon>
        <taxon>Sabellida</taxon>
        <taxon>Oweniida</taxon>
        <taxon>Oweniidae</taxon>
        <taxon>Owenia</taxon>
    </lineage>
</organism>
<proteinExistence type="predicted"/>
<dbReference type="AlphaFoldDB" id="A0A8S4NL36"/>
<dbReference type="EMBL" id="CAIIXF020000004">
    <property type="protein sequence ID" value="CAH1782337.1"/>
    <property type="molecule type" value="Genomic_DNA"/>
</dbReference>
<feature type="non-terminal residue" evidence="1">
    <location>
        <position position="1"/>
    </location>
</feature>
<dbReference type="Proteomes" id="UP000749559">
    <property type="component" value="Unassembled WGS sequence"/>
</dbReference>
<protein>
    <submittedName>
        <fullName evidence="1">Uncharacterized protein</fullName>
    </submittedName>
</protein>
<accession>A0A8S4NL36</accession>
<gene>
    <name evidence="1" type="ORF">OFUS_LOCUS8796</name>
</gene>
<sequence>SKYGCIKISPTNMMYMVETCSSDYIGTVLEEQCTSRNTVLGLLPASDNQTGIQYRNIFCARCNNVKFPVLWETKHSCFREIFDETDFHSPGPNTLWRVMNSSYCSVGYIPPLKNNLQLRPCIPTIYTCPQGAEHSLAKRCANSNLD</sequence>
<dbReference type="OrthoDB" id="6151748at2759"/>
<reference evidence="1" key="1">
    <citation type="submission" date="2022-03" db="EMBL/GenBank/DDBJ databases">
        <authorList>
            <person name="Martin C."/>
        </authorList>
    </citation>
    <scope>NUCLEOTIDE SEQUENCE</scope>
</reference>
<evidence type="ECO:0000313" key="1">
    <source>
        <dbReference type="EMBL" id="CAH1782337.1"/>
    </source>
</evidence>